<gene>
    <name evidence="3" type="ORF">HS1_000202</name>
</gene>
<dbReference type="Pfam" id="PF06634">
    <property type="entry name" value="DUF1156"/>
    <property type="match status" value="1"/>
</dbReference>
<feature type="domain" description="DUF1156" evidence="2">
    <location>
        <begin position="10"/>
        <end position="54"/>
    </location>
</feature>
<proteinExistence type="predicted"/>
<name>A0A7U4TH99_DESA2</name>
<organism evidence="3 4">
    <name type="scientific">Desulfofervidus auxilii</name>
    <dbReference type="NCBI Taxonomy" id="1621989"/>
    <lineage>
        <taxon>Bacteria</taxon>
        <taxon>Pseudomonadati</taxon>
        <taxon>Thermodesulfobacteriota</taxon>
        <taxon>Candidatus Desulfofervidia</taxon>
        <taxon>Candidatus Desulfofervidales</taxon>
        <taxon>Candidatus Desulfofervidaceae</taxon>
        <taxon>Candidatus Desulfofervidus</taxon>
    </lineage>
</organism>
<keyword evidence="1" id="KW-1133">Transmembrane helix</keyword>
<keyword evidence="4" id="KW-1185">Reference proteome</keyword>
<keyword evidence="1" id="KW-0812">Transmembrane</keyword>
<dbReference type="Proteomes" id="UP000070560">
    <property type="component" value="Chromosome"/>
</dbReference>
<accession>A0A7U4TH99</accession>
<dbReference type="KEGG" id="daw:HS1_000202"/>
<protein>
    <submittedName>
        <fullName evidence="3">Protein containing DUF1156</fullName>
    </submittedName>
</protein>
<reference evidence="3 4" key="1">
    <citation type="submission" date="2015-10" db="EMBL/GenBank/DDBJ databases">
        <title>Candidatus Desulfofervidus auxilii, a hydrogenotrophic sulfate-reducing bacterium involved in the thermophilic anaerobic oxidation of methane.</title>
        <authorList>
            <person name="Krukenberg V."/>
            <person name="Richter M."/>
            <person name="Wegener G."/>
        </authorList>
    </citation>
    <scope>NUCLEOTIDE SEQUENCE [LARGE SCALE GENOMIC DNA]</scope>
    <source>
        <strain evidence="3 4">HS1</strain>
    </source>
</reference>
<dbReference type="AlphaFoldDB" id="A0A7U4TH99"/>
<evidence type="ECO:0000256" key="1">
    <source>
        <dbReference type="SAM" id="Phobius"/>
    </source>
</evidence>
<evidence type="ECO:0000313" key="3">
    <source>
        <dbReference type="EMBL" id="AMM40008.1"/>
    </source>
</evidence>
<evidence type="ECO:0000313" key="4">
    <source>
        <dbReference type="Proteomes" id="UP000070560"/>
    </source>
</evidence>
<keyword evidence="1" id="KW-0472">Membrane</keyword>
<feature type="transmembrane region" description="Helical" evidence="1">
    <location>
        <begin position="49"/>
        <end position="69"/>
    </location>
</feature>
<evidence type="ECO:0000259" key="2">
    <source>
        <dbReference type="Pfam" id="PF06634"/>
    </source>
</evidence>
<sequence length="76" mass="8864">MNKVFIETDFPIKAVSAQRAKEKNIRHGHISTLHIWWARQPLVVSRATIYASLILKEAVGVVSYMIYVIKVWRKKQ</sequence>
<dbReference type="EMBL" id="CP013015">
    <property type="protein sequence ID" value="AMM40008.1"/>
    <property type="molecule type" value="Genomic_DNA"/>
</dbReference>
<dbReference type="OrthoDB" id="3197274at2"/>
<dbReference type="InterPro" id="IPR009537">
    <property type="entry name" value="DUF1156"/>
</dbReference>